<dbReference type="PANTHER" id="PTHR14463">
    <property type="entry name" value="LIPASE MATURATION FACTOR"/>
    <property type="match status" value="1"/>
</dbReference>
<feature type="domain" description="Lipase maturation factor 1/2 N-terminal" evidence="10">
    <location>
        <begin position="125"/>
        <end position="272"/>
    </location>
</feature>
<name>A0A1V9ZTR0_ACHHY</name>
<dbReference type="AlphaFoldDB" id="A0A1V9ZTR0"/>
<gene>
    <name evidence="12" type="ORF">ACHHYP_01054</name>
</gene>
<dbReference type="InterPro" id="IPR009613">
    <property type="entry name" value="LMF"/>
</dbReference>
<comment type="caution">
    <text evidence="12">The sequence shown here is derived from an EMBL/GenBank/DDBJ whole genome shotgun (WGS) entry which is preliminary data.</text>
</comment>
<evidence type="ECO:0000256" key="8">
    <source>
        <dbReference type="ARBA" id="ARBA00040643"/>
    </source>
</evidence>
<keyword evidence="5 9" id="KW-1133">Transmembrane helix</keyword>
<evidence type="ECO:0000256" key="2">
    <source>
        <dbReference type="ARBA" id="ARBA00005512"/>
    </source>
</evidence>
<dbReference type="GO" id="GO:0051604">
    <property type="term" value="P:protein maturation"/>
    <property type="evidence" value="ECO:0007669"/>
    <property type="project" value="InterPro"/>
</dbReference>
<dbReference type="STRING" id="1202772.A0A1V9ZTR0"/>
<comment type="similarity">
    <text evidence="2">Belongs to the lipase maturation factor family.</text>
</comment>
<dbReference type="GO" id="GO:0005789">
    <property type="term" value="C:endoplasmic reticulum membrane"/>
    <property type="evidence" value="ECO:0007669"/>
    <property type="project" value="UniProtKB-SubCell"/>
</dbReference>
<evidence type="ECO:0000259" key="11">
    <source>
        <dbReference type="Pfam" id="PF25179"/>
    </source>
</evidence>
<evidence type="ECO:0000256" key="1">
    <source>
        <dbReference type="ARBA" id="ARBA00004477"/>
    </source>
</evidence>
<dbReference type="InterPro" id="IPR057434">
    <property type="entry name" value="LMF1/2_N"/>
</dbReference>
<dbReference type="Proteomes" id="UP000243579">
    <property type="component" value="Unassembled WGS sequence"/>
</dbReference>
<sequence length="672" mass="71547">MHRTSFLRALAAIYGASFASIYLQVQGLYGPDGLEPVASFLNRVTHAKELNAHPGQHFLYYPSLVWFHDHIGLPPDLFLELLCLVGGAAAALAACNIVTTPDVFGVMWASYLSIVLVGQSFLNSAADALLLEVGFLALFLAAPFDLASMFAPPAAIVGCLRFLAFKLALLAGAAKVQSACPTWLGLTAHDFAFATQPLPLPSSWFIHQLPPVVHRISAAASLWVQGPLALLLLSPVHGHRVVAASGQLVLHVGTLCTGNYGVLNLLSGLVTVAATTPMVQTSPPQRSWPHWALIVAGFVAPLAAIYAMFEVVYEDATPTSVRLAWSVSQINAVLSVTVPACLGVAAAGFVIAVGAQLLQLAGRAGQDMLRCRPAWAVALGHCLVASLVGALLFLASSTHVAALDESLALPVWARNAGILASRLHLVAGGSFPGKTTGVGTVTRHGTAHAIVARLEIVLEGSADDGKTWLPYHFKAKPSDIYSVPAIAAVHVPRLDAQLWVAAQGEYNQAPWIVHLADKLLEGSATVKALLDTSRDPFPNTPPKRVRVQLYQYDFTRLNTSWARATPKAVIMGPAMNPSQWWTRKLVKEYMPTLEAKNPSVATFFEAHGWRRDLPEDPPCANSTRPALCHVLEQLHGISGTSLQVAVVVALIAAVGLPQVLPATSKVADRSHA</sequence>
<feature type="transmembrane region" description="Helical" evidence="9">
    <location>
        <begin position="374"/>
        <end position="395"/>
    </location>
</feature>
<evidence type="ECO:0000256" key="4">
    <source>
        <dbReference type="ARBA" id="ARBA00022824"/>
    </source>
</evidence>
<accession>A0A1V9ZTR0</accession>
<protein>
    <recommendedName>
        <fullName evidence="8">Lipase maturation factor 2</fullName>
    </recommendedName>
</protein>
<dbReference type="InterPro" id="IPR057433">
    <property type="entry name" value="LMF1/2_C"/>
</dbReference>
<evidence type="ECO:0000313" key="12">
    <source>
        <dbReference type="EMBL" id="OQS01393.1"/>
    </source>
</evidence>
<dbReference type="OrthoDB" id="434126at2759"/>
<evidence type="ECO:0000256" key="7">
    <source>
        <dbReference type="ARBA" id="ARBA00023180"/>
    </source>
</evidence>
<keyword evidence="6 9" id="KW-0472">Membrane</keyword>
<feature type="transmembrane region" description="Helical" evidence="9">
    <location>
        <begin position="77"/>
        <end position="98"/>
    </location>
</feature>
<evidence type="ECO:0000256" key="6">
    <source>
        <dbReference type="ARBA" id="ARBA00023136"/>
    </source>
</evidence>
<keyword evidence="4" id="KW-0256">Endoplasmic reticulum</keyword>
<evidence type="ECO:0000256" key="9">
    <source>
        <dbReference type="SAM" id="Phobius"/>
    </source>
</evidence>
<keyword evidence="7" id="KW-0325">Glycoprotein</keyword>
<keyword evidence="13" id="KW-1185">Reference proteome</keyword>
<organism evidence="12 13">
    <name type="scientific">Achlya hypogyna</name>
    <name type="common">Oomycete</name>
    <name type="synonym">Protoachlya hypogyna</name>
    <dbReference type="NCBI Taxonomy" id="1202772"/>
    <lineage>
        <taxon>Eukaryota</taxon>
        <taxon>Sar</taxon>
        <taxon>Stramenopiles</taxon>
        <taxon>Oomycota</taxon>
        <taxon>Saprolegniomycetes</taxon>
        <taxon>Saprolegniales</taxon>
        <taxon>Achlyaceae</taxon>
        <taxon>Achlya</taxon>
    </lineage>
</organism>
<dbReference type="Pfam" id="PF06762">
    <property type="entry name" value="LMF1"/>
    <property type="match status" value="1"/>
</dbReference>
<comment type="subcellular location">
    <subcellularLocation>
        <location evidence="1">Endoplasmic reticulum membrane</location>
        <topology evidence="1">Multi-pass membrane protein</topology>
    </subcellularLocation>
</comment>
<evidence type="ECO:0000259" key="10">
    <source>
        <dbReference type="Pfam" id="PF06762"/>
    </source>
</evidence>
<feature type="domain" description="Lipase maturation factor 1/2 C-terminal" evidence="11">
    <location>
        <begin position="445"/>
        <end position="591"/>
    </location>
</feature>
<reference evidence="12 13" key="1">
    <citation type="journal article" date="2014" name="Genome Biol. Evol.">
        <title>The secreted proteins of Achlya hypogyna and Thraustotheca clavata identify the ancestral oomycete secretome and reveal gene acquisitions by horizontal gene transfer.</title>
        <authorList>
            <person name="Misner I."/>
            <person name="Blouin N."/>
            <person name="Leonard G."/>
            <person name="Richards T.A."/>
            <person name="Lane C.E."/>
        </authorList>
    </citation>
    <scope>NUCLEOTIDE SEQUENCE [LARGE SCALE GENOMIC DNA]</scope>
    <source>
        <strain evidence="12 13">ATCC 48635</strain>
    </source>
</reference>
<feature type="transmembrane region" description="Helical" evidence="9">
    <location>
        <begin position="291"/>
        <end position="309"/>
    </location>
</feature>
<feature type="transmembrane region" description="Helical" evidence="9">
    <location>
        <begin position="154"/>
        <end position="174"/>
    </location>
</feature>
<dbReference type="EMBL" id="JNBR01000008">
    <property type="protein sequence ID" value="OQS01393.1"/>
    <property type="molecule type" value="Genomic_DNA"/>
</dbReference>
<evidence type="ECO:0000256" key="3">
    <source>
        <dbReference type="ARBA" id="ARBA00022692"/>
    </source>
</evidence>
<feature type="transmembrane region" description="Helical" evidence="9">
    <location>
        <begin position="329"/>
        <end position="353"/>
    </location>
</feature>
<feature type="transmembrane region" description="Helical" evidence="9">
    <location>
        <begin position="105"/>
        <end position="122"/>
    </location>
</feature>
<feature type="transmembrane region" description="Helical" evidence="9">
    <location>
        <begin position="7"/>
        <end position="25"/>
    </location>
</feature>
<proteinExistence type="inferred from homology"/>
<dbReference type="PANTHER" id="PTHR14463:SF5">
    <property type="entry name" value="LIPASE MATURATION FACTOR 2"/>
    <property type="match status" value="1"/>
</dbReference>
<keyword evidence="3 9" id="KW-0812">Transmembrane</keyword>
<evidence type="ECO:0000313" key="13">
    <source>
        <dbReference type="Proteomes" id="UP000243579"/>
    </source>
</evidence>
<dbReference type="Pfam" id="PF25179">
    <property type="entry name" value="LMF1_C"/>
    <property type="match status" value="1"/>
</dbReference>
<evidence type="ECO:0000256" key="5">
    <source>
        <dbReference type="ARBA" id="ARBA00022989"/>
    </source>
</evidence>